<keyword evidence="4" id="KW-0597">Phosphoprotein</keyword>
<comment type="catalytic activity">
    <reaction evidence="1">
        <text>ATP + protein L-histidine = ADP + protein N-phospho-L-histidine.</text>
        <dbReference type="EC" id="2.7.13.3"/>
    </reaction>
</comment>
<dbReference type="OrthoDB" id="9815202at2"/>
<keyword evidence="7 12" id="KW-0418">Kinase</keyword>
<evidence type="ECO:0000256" key="6">
    <source>
        <dbReference type="ARBA" id="ARBA00022692"/>
    </source>
</evidence>
<dbReference type="Proteomes" id="UP000186997">
    <property type="component" value="Unassembled WGS sequence"/>
</dbReference>
<keyword evidence="9 10" id="KW-0472">Membrane</keyword>
<evidence type="ECO:0000256" key="7">
    <source>
        <dbReference type="ARBA" id="ARBA00022777"/>
    </source>
</evidence>
<reference evidence="13" key="1">
    <citation type="submission" date="2017-01" db="EMBL/GenBank/DDBJ databases">
        <authorList>
            <person name="Varghese N."/>
            <person name="Submissions S."/>
        </authorList>
    </citation>
    <scope>NUCLEOTIDE SEQUENCE [LARGE SCALE GENOMIC DNA]</scope>
    <source>
        <strain evidence="13">DSM 29591</strain>
    </source>
</reference>
<keyword evidence="8 10" id="KW-1133">Transmembrane helix</keyword>
<keyword evidence="6 10" id="KW-0812">Transmembrane</keyword>
<feature type="transmembrane region" description="Helical" evidence="10">
    <location>
        <begin position="162"/>
        <end position="185"/>
    </location>
</feature>
<dbReference type="STRING" id="287098.SAMN05421665_2373"/>
<evidence type="ECO:0000256" key="2">
    <source>
        <dbReference type="ARBA" id="ARBA00004370"/>
    </source>
</evidence>
<evidence type="ECO:0000256" key="5">
    <source>
        <dbReference type="ARBA" id="ARBA00022679"/>
    </source>
</evidence>
<evidence type="ECO:0000256" key="3">
    <source>
        <dbReference type="ARBA" id="ARBA00012438"/>
    </source>
</evidence>
<dbReference type="RefSeq" id="WP_076659978.1">
    <property type="nucleotide sequence ID" value="NZ_FTPR01000002.1"/>
</dbReference>
<dbReference type="SUPFAM" id="SSF55874">
    <property type="entry name" value="ATPase domain of HSP90 chaperone/DNA topoisomerase II/histidine kinase"/>
    <property type="match status" value="1"/>
</dbReference>
<gene>
    <name evidence="12" type="ORF">SAMN05421665_2373</name>
</gene>
<dbReference type="InterPro" id="IPR003661">
    <property type="entry name" value="HisK_dim/P_dom"/>
</dbReference>
<dbReference type="PRINTS" id="PR00344">
    <property type="entry name" value="BCTRLSENSOR"/>
</dbReference>
<evidence type="ECO:0000256" key="4">
    <source>
        <dbReference type="ARBA" id="ARBA00022553"/>
    </source>
</evidence>
<dbReference type="InterPro" id="IPR003594">
    <property type="entry name" value="HATPase_dom"/>
</dbReference>
<dbReference type="Pfam" id="PF02518">
    <property type="entry name" value="HATPase_c"/>
    <property type="match status" value="1"/>
</dbReference>
<evidence type="ECO:0000256" key="10">
    <source>
        <dbReference type="SAM" id="Phobius"/>
    </source>
</evidence>
<feature type="transmembrane region" description="Helical" evidence="10">
    <location>
        <begin position="12"/>
        <end position="30"/>
    </location>
</feature>
<evidence type="ECO:0000256" key="9">
    <source>
        <dbReference type="ARBA" id="ARBA00023136"/>
    </source>
</evidence>
<evidence type="ECO:0000256" key="8">
    <source>
        <dbReference type="ARBA" id="ARBA00022989"/>
    </source>
</evidence>
<organism evidence="12 13">
    <name type="scientific">Yoonia rosea</name>
    <dbReference type="NCBI Taxonomy" id="287098"/>
    <lineage>
        <taxon>Bacteria</taxon>
        <taxon>Pseudomonadati</taxon>
        <taxon>Pseudomonadota</taxon>
        <taxon>Alphaproteobacteria</taxon>
        <taxon>Rhodobacterales</taxon>
        <taxon>Paracoccaceae</taxon>
        <taxon>Yoonia</taxon>
    </lineage>
</organism>
<protein>
    <recommendedName>
        <fullName evidence="3">histidine kinase</fullName>
        <ecNumber evidence="3">2.7.13.3</ecNumber>
    </recommendedName>
</protein>
<dbReference type="PROSITE" id="PS50109">
    <property type="entry name" value="HIS_KIN"/>
    <property type="match status" value="1"/>
</dbReference>
<dbReference type="SMART" id="SM00387">
    <property type="entry name" value="HATPase_c"/>
    <property type="match status" value="1"/>
</dbReference>
<keyword evidence="5" id="KW-0808">Transferase</keyword>
<dbReference type="PANTHER" id="PTHR45436:SF5">
    <property type="entry name" value="SENSOR HISTIDINE KINASE TRCS"/>
    <property type="match status" value="1"/>
</dbReference>
<evidence type="ECO:0000256" key="1">
    <source>
        <dbReference type="ARBA" id="ARBA00000085"/>
    </source>
</evidence>
<feature type="domain" description="Histidine kinase" evidence="11">
    <location>
        <begin position="241"/>
        <end position="445"/>
    </location>
</feature>
<dbReference type="EC" id="2.7.13.3" evidence="3"/>
<dbReference type="Gene3D" id="3.30.565.10">
    <property type="entry name" value="Histidine kinase-like ATPase, C-terminal domain"/>
    <property type="match status" value="1"/>
</dbReference>
<dbReference type="InterPro" id="IPR036890">
    <property type="entry name" value="HATPase_C_sf"/>
</dbReference>
<dbReference type="InterPro" id="IPR004358">
    <property type="entry name" value="Sig_transdc_His_kin-like_C"/>
</dbReference>
<dbReference type="GO" id="GO:0000155">
    <property type="term" value="F:phosphorelay sensor kinase activity"/>
    <property type="evidence" value="ECO:0007669"/>
    <property type="project" value="InterPro"/>
</dbReference>
<evidence type="ECO:0000259" key="11">
    <source>
        <dbReference type="PROSITE" id="PS50109"/>
    </source>
</evidence>
<accession>A0A1R3X8G1</accession>
<keyword evidence="13" id="KW-1185">Reference proteome</keyword>
<dbReference type="CDD" id="cd00082">
    <property type="entry name" value="HisKA"/>
    <property type="match status" value="1"/>
</dbReference>
<dbReference type="EMBL" id="FTPR01000002">
    <property type="protein sequence ID" value="SIT87370.1"/>
    <property type="molecule type" value="Genomic_DNA"/>
</dbReference>
<dbReference type="Gene3D" id="1.10.287.130">
    <property type="match status" value="1"/>
</dbReference>
<dbReference type="GO" id="GO:0005886">
    <property type="term" value="C:plasma membrane"/>
    <property type="evidence" value="ECO:0007669"/>
    <property type="project" value="TreeGrafter"/>
</dbReference>
<evidence type="ECO:0000313" key="13">
    <source>
        <dbReference type="Proteomes" id="UP000186997"/>
    </source>
</evidence>
<dbReference type="InterPro" id="IPR036097">
    <property type="entry name" value="HisK_dim/P_sf"/>
</dbReference>
<dbReference type="PANTHER" id="PTHR45436">
    <property type="entry name" value="SENSOR HISTIDINE KINASE YKOH"/>
    <property type="match status" value="1"/>
</dbReference>
<dbReference type="InterPro" id="IPR050428">
    <property type="entry name" value="TCS_sensor_his_kinase"/>
</dbReference>
<comment type="subcellular location">
    <subcellularLocation>
        <location evidence="2">Membrane</location>
    </subcellularLocation>
</comment>
<proteinExistence type="predicted"/>
<sequence length="450" mass="49064">MTSLRARAVTGGILWAVAIIVLGLAGLSSYMTSQAQARFLDVLETRHSQAVVAVTNNSDTTDGLDRAIGDLVYQVPLSGQYWQVETEDGKIYASPSLVEARLPAAIGRSEVAQRREFLGPNNESLLGIGRWVRVRDGSLWHVQVAASLQSFDEEQMDLRRTLLTAFAFVAFMGVLGALAQVAVVLRPLNKLRQDVSGKWEQDGGMKVADYPVEVAPLVNDINTLMERNRDIMRRSRRQAADLAHAIKTPSAIMRNELDMLMMNGHDVHEAVDALDRLDAQLKRSFARMRADGTDSTMVVATPLDVALGRMQRAFNALAQNEGKTFTASFDPGMRVRMDQSDFEEVMGNLLDNALKWAASEVRLKADLTKDGQIMITIADDGPGIPKEEIAKATQSGQRLDTSKPGTGLGLAIAHDLVHAYGGKILLSKDEALGGLAVHLRLPVAASKRPD</sequence>
<dbReference type="InterPro" id="IPR005467">
    <property type="entry name" value="His_kinase_dom"/>
</dbReference>
<dbReference type="AlphaFoldDB" id="A0A1R3X8G1"/>
<name>A0A1R3X8G1_9RHOB</name>
<evidence type="ECO:0000313" key="12">
    <source>
        <dbReference type="EMBL" id="SIT87370.1"/>
    </source>
</evidence>
<dbReference type="SUPFAM" id="SSF47384">
    <property type="entry name" value="Homodimeric domain of signal transducing histidine kinase"/>
    <property type="match status" value="1"/>
</dbReference>